<sequence length="393" mass="43304">MGDGNGSYVDVAPNQARLDFLQFQTPFFSFGRIIRASISFSFTLSMVFCKATPFSWTHTISTFLHVPQPLSGFETKRLRVWCGSDQNKKDQMIISITGATGFVGRRLVQRLSTDNHNVRVLTRSRSKAELIFPVKDFPGIVIAEEPEWKGCIQGSHGVVNLAGMPISTRWSSEIKKEIKQSRIRVTSKIVGLINDTPDTVRPKVLVSATAVGYYGTSETQIFDEQSPSGNDYLAEVCREWEAEALKVNKDVRLALIRIGVVLGKDGGALAKMVPLFKVFAGGPLGSGNQWFSWIHLDDIVNLIYEALSNPSYKGVINGTAPNPVRLAEMCEHLGNVLGRPSWLPVPDFALKAVLGEGATVVLDGQRVLPARAKELGFPFKYSYIKDALRAILS</sequence>
<dbReference type="InterPro" id="IPR013549">
    <property type="entry name" value="DUF1731"/>
</dbReference>
<dbReference type="Proteomes" id="UP000813462">
    <property type="component" value="Unassembled WGS sequence"/>
</dbReference>
<evidence type="ECO:0008006" key="5">
    <source>
        <dbReference type="Google" id="ProtNLM"/>
    </source>
</evidence>
<dbReference type="SUPFAM" id="SSF51735">
    <property type="entry name" value="NAD(P)-binding Rossmann-fold domains"/>
    <property type="match status" value="1"/>
</dbReference>
<proteinExistence type="predicted"/>
<dbReference type="InterPro" id="IPR036291">
    <property type="entry name" value="NAD(P)-bd_dom_sf"/>
</dbReference>
<dbReference type="PANTHER" id="PTHR11092:SF0">
    <property type="entry name" value="EPIMERASE FAMILY PROTEIN SDR39U1"/>
    <property type="match status" value="1"/>
</dbReference>
<comment type="caution">
    <text evidence="3">The sequence shown here is derived from an EMBL/GenBank/DDBJ whole genome shotgun (WGS) entry which is preliminary data.</text>
</comment>
<evidence type="ECO:0000313" key="3">
    <source>
        <dbReference type="EMBL" id="KAH7517735.1"/>
    </source>
</evidence>
<organism evidence="3 4">
    <name type="scientific">Ziziphus jujuba var. spinosa</name>
    <dbReference type="NCBI Taxonomy" id="714518"/>
    <lineage>
        <taxon>Eukaryota</taxon>
        <taxon>Viridiplantae</taxon>
        <taxon>Streptophyta</taxon>
        <taxon>Embryophyta</taxon>
        <taxon>Tracheophyta</taxon>
        <taxon>Spermatophyta</taxon>
        <taxon>Magnoliopsida</taxon>
        <taxon>eudicotyledons</taxon>
        <taxon>Gunneridae</taxon>
        <taxon>Pentapetalae</taxon>
        <taxon>rosids</taxon>
        <taxon>fabids</taxon>
        <taxon>Rosales</taxon>
        <taxon>Rhamnaceae</taxon>
        <taxon>Paliureae</taxon>
        <taxon>Ziziphus</taxon>
    </lineage>
</organism>
<evidence type="ECO:0000313" key="4">
    <source>
        <dbReference type="Proteomes" id="UP000813462"/>
    </source>
</evidence>
<feature type="domain" description="DUF1731" evidence="2">
    <location>
        <begin position="345"/>
        <end position="391"/>
    </location>
</feature>
<gene>
    <name evidence="3" type="ORF">FEM48_Zijuj09G0095800</name>
</gene>
<dbReference type="Pfam" id="PF01370">
    <property type="entry name" value="Epimerase"/>
    <property type="match status" value="1"/>
</dbReference>
<feature type="domain" description="NAD-dependent epimerase/dehydratase" evidence="1">
    <location>
        <begin position="94"/>
        <end position="311"/>
    </location>
</feature>
<dbReference type="EMBL" id="JAEACU010000009">
    <property type="protein sequence ID" value="KAH7517735.1"/>
    <property type="molecule type" value="Genomic_DNA"/>
</dbReference>
<dbReference type="PANTHER" id="PTHR11092">
    <property type="entry name" value="SUGAR NUCLEOTIDE EPIMERASE RELATED"/>
    <property type="match status" value="1"/>
</dbReference>
<protein>
    <recommendedName>
        <fullName evidence="5">Epimerase family protein SDR39U1 homolog, chloroplastic</fullName>
    </recommendedName>
</protein>
<dbReference type="InterPro" id="IPR010099">
    <property type="entry name" value="SDR39U1"/>
</dbReference>
<dbReference type="Gene3D" id="3.40.50.720">
    <property type="entry name" value="NAD(P)-binding Rossmann-like Domain"/>
    <property type="match status" value="1"/>
</dbReference>
<accession>A0A978US85</accession>
<evidence type="ECO:0000259" key="2">
    <source>
        <dbReference type="Pfam" id="PF08338"/>
    </source>
</evidence>
<dbReference type="InterPro" id="IPR001509">
    <property type="entry name" value="Epimerase_deHydtase"/>
</dbReference>
<reference evidence="3" key="1">
    <citation type="journal article" date="2021" name="Front. Plant Sci.">
        <title>Chromosome-Scale Genome Assembly for Chinese Sour Jujube and Insights Into Its Genome Evolution and Domestication Signature.</title>
        <authorList>
            <person name="Shen L.-Y."/>
            <person name="Luo H."/>
            <person name="Wang X.-L."/>
            <person name="Wang X.-M."/>
            <person name="Qiu X.-J."/>
            <person name="Liu H."/>
            <person name="Zhou S.-S."/>
            <person name="Jia K.-H."/>
            <person name="Nie S."/>
            <person name="Bao Y.-T."/>
            <person name="Zhang R.-G."/>
            <person name="Yun Q.-Z."/>
            <person name="Chai Y.-H."/>
            <person name="Lu J.-Y."/>
            <person name="Li Y."/>
            <person name="Zhao S.-W."/>
            <person name="Mao J.-F."/>
            <person name="Jia S.-G."/>
            <person name="Mao Y.-M."/>
        </authorList>
    </citation>
    <scope>NUCLEOTIDE SEQUENCE</scope>
    <source>
        <strain evidence="3">AT0</strain>
        <tissue evidence="3">Leaf</tissue>
    </source>
</reference>
<dbReference type="Pfam" id="PF08338">
    <property type="entry name" value="DUF1731"/>
    <property type="match status" value="1"/>
</dbReference>
<dbReference type="AlphaFoldDB" id="A0A978US85"/>
<evidence type="ECO:0000259" key="1">
    <source>
        <dbReference type="Pfam" id="PF01370"/>
    </source>
</evidence>
<dbReference type="CDD" id="cd05242">
    <property type="entry name" value="SDR_a8"/>
    <property type="match status" value="1"/>
</dbReference>
<dbReference type="NCBIfam" id="TIGR01777">
    <property type="entry name" value="yfcH"/>
    <property type="match status" value="1"/>
</dbReference>
<name>A0A978US85_ZIZJJ</name>